<dbReference type="SUPFAM" id="SSF52833">
    <property type="entry name" value="Thioredoxin-like"/>
    <property type="match status" value="1"/>
</dbReference>
<sequence length="116" mass="12450">MTPETLGPAIARGGLVLIDFWARWCRPCHLFSPIFAASSDAHPEHVFATVDTDQQQGLARRFGVLSLPTLVVLHDGKIVYSRAGVPRLHELEAIIADLSVAVSPPTPAPLPPAPGR</sequence>
<evidence type="ECO:0000313" key="2">
    <source>
        <dbReference type="EMBL" id="PFG33219.1"/>
    </source>
</evidence>
<name>A0A2A9E4V7_9MICO</name>
<dbReference type="CDD" id="cd02947">
    <property type="entry name" value="TRX_family"/>
    <property type="match status" value="1"/>
</dbReference>
<comment type="caution">
    <text evidence="2">The sequence shown here is derived from an EMBL/GenBank/DDBJ whole genome shotgun (WGS) entry which is preliminary data.</text>
</comment>
<dbReference type="PROSITE" id="PS51352">
    <property type="entry name" value="THIOREDOXIN_2"/>
    <property type="match status" value="1"/>
</dbReference>
<organism evidence="2 3">
    <name type="scientific">Sanguibacter antarcticus</name>
    <dbReference type="NCBI Taxonomy" id="372484"/>
    <lineage>
        <taxon>Bacteria</taxon>
        <taxon>Bacillati</taxon>
        <taxon>Actinomycetota</taxon>
        <taxon>Actinomycetes</taxon>
        <taxon>Micrococcales</taxon>
        <taxon>Sanguibacteraceae</taxon>
        <taxon>Sanguibacter</taxon>
    </lineage>
</organism>
<dbReference type="InterPro" id="IPR050620">
    <property type="entry name" value="Thioredoxin_H-type-like"/>
</dbReference>
<accession>A0A2A9E4V7</accession>
<evidence type="ECO:0000259" key="1">
    <source>
        <dbReference type="PROSITE" id="PS51352"/>
    </source>
</evidence>
<dbReference type="InterPro" id="IPR013766">
    <property type="entry name" value="Thioredoxin_domain"/>
</dbReference>
<reference evidence="2 3" key="1">
    <citation type="submission" date="2017-10" db="EMBL/GenBank/DDBJ databases">
        <title>Sequencing the genomes of 1000 actinobacteria strains.</title>
        <authorList>
            <person name="Klenk H.-P."/>
        </authorList>
    </citation>
    <scope>NUCLEOTIDE SEQUENCE [LARGE SCALE GENOMIC DNA]</scope>
    <source>
        <strain evidence="2 3">DSM 18966</strain>
    </source>
</reference>
<dbReference type="Proteomes" id="UP000225548">
    <property type="component" value="Unassembled WGS sequence"/>
</dbReference>
<feature type="domain" description="Thioredoxin" evidence="1">
    <location>
        <begin position="1"/>
        <end position="100"/>
    </location>
</feature>
<dbReference type="Pfam" id="PF00085">
    <property type="entry name" value="Thioredoxin"/>
    <property type="match status" value="1"/>
</dbReference>
<protein>
    <submittedName>
        <fullName evidence="2">Thioredoxin reductase (NADPH)/thioredoxin 1</fullName>
    </submittedName>
</protein>
<dbReference type="AlphaFoldDB" id="A0A2A9E4V7"/>
<dbReference type="EMBL" id="PDJG01000001">
    <property type="protein sequence ID" value="PFG33219.1"/>
    <property type="molecule type" value="Genomic_DNA"/>
</dbReference>
<proteinExistence type="predicted"/>
<evidence type="ECO:0000313" key="3">
    <source>
        <dbReference type="Proteomes" id="UP000225548"/>
    </source>
</evidence>
<gene>
    <name evidence="2" type="ORF">ATL42_1079</name>
</gene>
<dbReference type="PRINTS" id="PR00421">
    <property type="entry name" value="THIOREDOXIN"/>
</dbReference>
<dbReference type="Gene3D" id="3.40.30.10">
    <property type="entry name" value="Glutaredoxin"/>
    <property type="match status" value="1"/>
</dbReference>
<dbReference type="PANTHER" id="PTHR10438">
    <property type="entry name" value="THIOREDOXIN"/>
    <property type="match status" value="1"/>
</dbReference>
<keyword evidence="3" id="KW-1185">Reference proteome</keyword>
<dbReference type="PANTHER" id="PTHR10438:SF468">
    <property type="entry name" value="THIOREDOXIN-1-RELATED"/>
    <property type="match status" value="1"/>
</dbReference>
<dbReference type="InterPro" id="IPR036249">
    <property type="entry name" value="Thioredoxin-like_sf"/>
</dbReference>